<proteinExistence type="predicted"/>
<dbReference type="InterPro" id="IPR013830">
    <property type="entry name" value="SGNH_hydro"/>
</dbReference>
<accession>A0A4R2GUG7</accession>
<dbReference type="Proteomes" id="UP000294881">
    <property type="component" value="Unassembled WGS sequence"/>
</dbReference>
<dbReference type="SUPFAM" id="SSF52266">
    <property type="entry name" value="SGNH hydrolase"/>
    <property type="match status" value="1"/>
</dbReference>
<keyword evidence="3" id="KW-1185">Reference proteome</keyword>
<evidence type="ECO:0000259" key="1">
    <source>
        <dbReference type="Pfam" id="PF13472"/>
    </source>
</evidence>
<reference evidence="2 3" key="1">
    <citation type="submission" date="2019-03" db="EMBL/GenBank/DDBJ databases">
        <title>Genomic Encyclopedia of Type Strains, Phase IV (KMG-IV): sequencing the most valuable type-strain genomes for metagenomic binning, comparative biology and taxonomic classification.</title>
        <authorList>
            <person name="Goeker M."/>
        </authorList>
    </citation>
    <scope>NUCLEOTIDE SEQUENCE [LARGE SCALE GENOMIC DNA]</scope>
    <source>
        <strain evidence="2 3">DSM 22958</strain>
    </source>
</reference>
<dbReference type="GO" id="GO:0016788">
    <property type="term" value="F:hydrolase activity, acting on ester bonds"/>
    <property type="evidence" value="ECO:0007669"/>
    <property type="project" value="UniProtKB-ARBA"/>
</dbReference>
<dbReference type="InterPro" id="IPR021251">
    <property type="entry name" value="DUF2793"/>
</dbReference>
<dbReference type="Pfam" id="PF13472">
    <property type="entry name" value="Lipase_GDSL_2"/>
    <property type="match status" value="1"/>
</dbReference>
<dbReference type="Gene3D" id="3.40.50.1110">
    <property type="entry name" value="SGNH hydrolase"/>
    <property type="match status" value="1"/>
</dbReference>
<gene>
    <name evidence="2" type="ORF">EV666_10459</name>
</gene>
<evidence type="ECO:0000313" key="2">
    <source>
        <dbReference type="EMBL" id="TCO14107.1"/>
    </source>
</evidence>
<protein>
    <submittedName>
        <fullName evidence="2">GDSL-like lipase/acylhydrolase family protein</fullName>
    </submittedName>
</protein>
<comment type="caution">
    <text evidence="2">The sequence shown here is derived from an EMBL/GenBank/DDBJ whole genome shotgun (WGS) entry which is preliminary data.</text>
</comment>
<dbReference type="Pfam" id="PF10983">
    <property type="entry name" value="DUF2793"/>
    <property type="match status" value="1"/>
</dbReference>
<feature type="domain" description="SGNH hydrolase-type esterase" evidence="1">
    <location>
        <begin position="320"/>
        <end position="473"/>
    </location>
</feature>
<keyword evidence="2" id="KW-0378">Hydrolase</keyword>
<name>A0A4R2GUG7_9HYPH</name>
<dbReference type="RefSeq" id="WP_132004822.1">
    <property type="nucleotide sequence ID" value="NZ_JBHUNN010000002.1"/>
</dbReference>
<dbReference type="EMBL" id="SLWL01000004">
    <property type="protein sequence ID" value="TCO14107.1"/>
    <property type="molecule type" value="Genomic_DNA"/>
</dbReference>
<dbReference type="OrthoDB" id="564699at2"/>
<evidence type="ECO:0000313" key="3">
    <source>
        <dbReference type="Proteomes" id="UP000294881"/>
    </source>
</evidence>
<dbReference type="InterPro" id="IPR036514">
    <property type="entry name" value="SGNH_hydro_sf"/>
</dbReference>
<sequence length="488" mass="51672">MTGTLRLGLPLVAAGQSQKHVTVNEGLTILDDLVQLAVRDAGRAAPPAAPAEGDRHIVGAGTGAWAGADGEVAVWQDGAWRFYAPGVGWVAYVQASNRFTAWDGTRWREAAAASGFADPFAGPFSGRARKRVVVGLDSLGSSGGQPGFTDNLRSLLTASLGDAGPGLLPLDHETIALRMAGGDYAVSSGFTNIAALPWSDAKRRRSLFGKGLFCLNAATDELATSDYLLLSGPASDVHAVDLYFEWTAPGQSFRLRQWPTEVLDNAVLVRQADYPELGVVHKLTLLLDIGGVYAGKGINIERIVCCGEALYFWAVEMHGAGVGHDGVQVLDIGTPSAAARDWASLDDARMRMWAGLLQADVFILNAGMNDRGFPPQTDVEARRNAADFSQSLRRIIDRLQSCPRTRLLLTRPPDPADAAATGIRYHDAVLKSAAWAHGCAFFDERDALGDFAAAEAAGYMSGDGVHPSISGNARRATALAAKLAHLGA</sequence>
<organism evidence="2 3">
    <name type="scientific">Camelimonas lactis</name>
    <dbReference type="NCBI Taxonomy" id="659006"/>
    <lineage>
        <taxon>Bacteria</taxon>
        <taxon>Pseudomonadati</taxon>
        <taxon>Pseudomonadota</taxon>
        <taxon>Alphaproteobacteria</taxon>
        <taxon>Hyphomicrobiales</taxon>
        <taxon>Chelatococcaceae</taxon>
        <taxon>Camelimonas</taxon>
    </lineage>
</organism>
<dbReference type="Gene3D" id="2.60.120.1360">
    <property type="match status" value="1"/>
</dbReference>
<dbReference type="AlphaFoldDB" id="A0A4R2GUG7"/>